<accession>A0A2H4IZK6</accession>
<sequence>MTQFTNGQDALNALNETNEGGNNREFTSLKSGSKYIVRVIDKAAVQMAYSYGIFKQINSFVAKEPSTKSQKGYPTANLTPWDKAWKWHKDQSQDFNDEHGQEAGKYRAKLRFAMAFFDLDQGEYIIVDVSKKQAQSIAAVIAKNEKKLGNKAFELEKVGSGTSTSVMLSPLDLDDLTDKQRANFDKAPAEFDHAIFDGIWYEQDEAQQIALLRQAGFDVTKIGYSAGSDASETGEDTPNEDEEPLPF</sequence>
<proteinExistence type="predicted"/>
<feature type="region of interest" description="Disordered" evidence="1">
    <location>
        <begin position="1"/>
        <end position="25"/>
    </location>
</feature>
<feature type="region of interest" description="Disordered" evidence="1">
    <location>
        <begin position="225"/>
        <end position="247"/>
    </location>
</feature>
<evidence type="ECO:0000313" key="2">
    <source>
        <dbReference type="EMBL" id="ASN68054.1"/>
    </source>
</evidence>
<organism evidence="2">
    <name type="scientific">uncultured Caudovirales phage</name>
    <dbReference type="NCBI Taxonomy" id="2100421"/>
    <lineage>
        <taxon>Viruses</taxon>
        <taxon>Duplodnaviria</taxon>
        <taxon>Heunggongvirae</taxon>
        <taxon>Uroviricota</taxon>
        <taxon>Caudoviricetes</taxon>
        <taxon>Peduoviridae</taxon>
        <taxon>Maltschvirus</taxon>
        <taxon>Maltschvirus maltsch</taxon>
    </lineage>
</organism>
<protein>
    <submittedName>
        <fullName evidence="2">Uncharacterized protein</fullName>
    </submittedName>
</protein>
<evidence type="ECO:0000256" key="1">
    <source>
        <dbReference type="SAM" id="MobiDB-lite"/>
    </source>
</evidence>
<dbReference type="EMBL" id="MF417871">
    <property type="protein sequence ID" value="ASN68054.1"/>
    <property type="molecule type" value="Genomic_DNA"/>
</dbReference>
<name>A0A2H4IZK6_9CAUD</name>
<gene>
    <name evidence="2" type="ORF">8F11_19</name>
</gene>
<reference evidence="2" key="1">
    <citation type="submission" date="2017-06" db="EMBL/GenBank/DDBJ databases">
        <title>Novel phages from South African skin metaviromes.</title>
        <authorList>
            <person name="van Zyl L.J."/>
            <person name="Abrahams Y."/>
            <person name="Stander E.A."/>
            <person name="Kirby B.M."/>
            <person name="Clavaud C."/>
            <person name="Farcet C."/>
            <person name="Breton L."/>
            <person name="Trindade M.I."/>
        </authorList>
    </citation>
    <scope>NUCLEOTIDE SEQUENCE</scope>
</reference>
<feature type="compositionally biased region" description="Acidic residues" evidence="1">
    <location>
        <begin position="232"/>
        <end position="247"/>
    </location>
</feature>